<keyword evidence="8 13" id="KW-1133">Transmembrane helix</keyword>
<feature type="transmembrane region" description="Helical" evidence="13">
    <location>
        <begin position="221"/>
        <end position="242"/>
    </location>
</feature>
<evidence type="ECO:0000256" key="2">
    <source>
        <dbReference type="ARBA" id="ARBA00022448"/>
    </source>
</evidence>
<evidence type="ECO:0000256" key="9">
    <source>
        <dbReference type="ARBA" id="ARBA00023065"/>
    </source>
</evidence>
<dbReference type="InterPro" id="IPR028325">
    <property type="entry name" value="VG_K_chnl"/>
</dbReference>
<evidence type="ECO:0000256" key="6">
    <source>
        <dbReference type="ARBA" id="ARBA00022882"/>
    </source>
</evidence>
<keyword evidence="9" id="KW-0406">Ion transport</keyword>
<dbReference type="SUPFAM" id="SSF81324">
    <property type="entry name" value="Voltage-gated potassium channels"/>
    <property type="match status" value="1"/>
</dbReference>
<dbReference type="InterPro" id="IPR027359">
    <property type="entry name" value="Volt_channel_dom_sf"/>
</dbReference>
<dbReference type="Gene3D" id="1.10.287.70">
    <property type="match status" value="1"/>
</dbReference>
<dbReference type="AlphaFoldDB" id="A0A9J7NBM2"/>
<keyword evidence="5" id="KW-0631">Potassium channel</keyword>
<evidence type="ECO:0000256" key="3">
    <source>
        <dbReference type="ARBA" id="ARBA00022538"/>
    </source>
</evidence>
<keyword evidence="4 13" id="KW-0812">Transmembrane</keyword>
<dbReference type="Proteomes" id="UP000001554">
    <property type="component" value="Chromosome 1"/>
</dbReference>
<dbReference type="GO" id="GO:0005250">
    <property type="term" value="F:A-type (transient outward) potassium channel activity"/>
    <property type="evidence" value="ECO:0000318"/>
    <property type="project" value="GO_Central"/>
</dbReference>
<keyword evidence="11" id="KW-0407">Ion channel</keyword>
<feature type="transmembrane region" description="Helical" evidence="13">
    <location>
        <begin position="189"/>
        <end position="209"/>
    </location>
</feature>
<dbReference type="GO" id="GO:0016020">
    <property type="term" value="C:membrane"/>
    <property type="evidence" value="ECO:0000318"/>
    <property type="project" value="GO_Central"/>
</dbReference>
<dbReference type="PRINTS" id="PR00169">
    <property type="entry name" value="KCHANNEL"/>
</dbReference>
<evidence type="ECO:0000256" key="5">
    <source>
        <dbReference type="ARBA" id="ARBA00022826"/>
    </source>
</evidence>
<dbReference type="InterPro" id="IPR011333">
    <property type="entry name" value="SKP1/BTB/POZ_sf"/>
</dbReference>
<evidence type="ECO:0000256" key="11">
    <source>
        <dbReference type="ARBA" id="ARBA00023303"/>
    </source>
</evidence>
<dbReference type="OrthoDB" id="415460at2759"/>
<dbReference type="RefSeq" id="XP_035696616.1">
    <property type="nucleotide sequence ID" value="XM_035840723.1"/>
</dbReference>
<dbReference type="SMART" id="SM00225">
    <property type="entry name" value="BTB"/>
    <property type="match status" value="1"/>
</dbReference>
<gene>
    <name evidence="16" type="primary">LOC118430021</name>
</gene>
<evidence type="ECO:0000313" key="15">
    <source>
        <dbReference type="Proteomes" id="UP000001554"/>
    </source>
</evidence>
<dbReference type="SUPFAM" id="SSF54695">
    <property type="entry name" value="POZ domain"/>
    <property type="match status" value="1"/>
</dbReference>
<dbReference type="InterPro" id="IPR005821">
    <property type="entry name" value="Ion_trans_dom"/>
</dbReference>
<feature type="transmembrane region" description="Helical" evidence="13">
    <location>
        <begin position="321"/>
        <end position="337"/>
    </location>
</feature>
<comment type="subcellular location">
    <subcellularLocation>
        <location evidence="1">Membrane</location>
        <topology evidence="1">Multi-pass membrane protein</topology>
    </subcellularLocation>
</comment>
<keyword evidence="7" id="KW-0630">Potassium</keyword>
<feature type="transmembrane region" description="Helical" evidence="13">
    <location>
        <begin position="156"/>
        <end position="177"/>
    </location>
</feature>
<dbReference type="GO" id="GO:0071805">
    <property type="term" value="P:potassium ion transmembrane transport"/>
    <property type="evidence" value="ECO:0000318"/>
    <property type="project" value="GO_Central"/>
</dbReference>
<evidence type="ECO:0000256" key="13">
    <source>
        <dbReference type="SAM" id="Phobius"/>
    </source>
</evidence>
<keyword evidence="6" id="KW-0851">Voltage-gated channel</keyword>
<evidence type="ECO:0000256" key="8">
    <source>
        <dbReference type="ARBA" id="ARBA00022989"/>
    </source>
</evidence>
<evidence type="ECO:0000256" key="7">
    <source>
        <dbReference type="ARBA" id="ARBA00022958"/>
    </source>
</evidence>
<sequence length="412" mass="47119">MSTRTACEDVRLVFNVNGVRFEAWKSVLERHPETLLGGEEKEEFYNIFTGEYMFEDQDPDLFRYILSYYRTDKLHFPPTGCVRSYNQQLSFFGIMPELIDDCCYEHWRQKNSRELTRSKLKRPGELALNGVLDRTCRMKVNDLLQVAVRNQTATDVLRYLGCYFVLSAVICTILESLQATENKRFREMYSWVFDVVDPFFTAIFSAEYLLRVLLAQSSLQFVRSVTGVIDLFVILSYILNFLRGVNSTVRSILSLTRIFRTLKILQYAKVSHGVRCLYHTLSTLAGELVYLMFGIALVSVTFATIFYYFEKQVPNSSYNSIPSSFWFTIVTMTTLGYGDLIPMTPQGKLLAGVCALAGVILMSVPVTIIVTTFNRYYRSAAWKGNDAGEGDDDDSAEPFNVSMPKRIPDSAR</sequence>
<evidence type="ECO:0000313" key="16">
    <source>
        <dbReference type="RefSeq" id="XP_035696616.1"/>
    </source>
</evidence>
<keyword evidence="15" id="KW-1185">Reference proteome</keyword>
<proteinExistence type="predicted"/>
<dbReference type="Pfam" id="PF02214">
    <property type="entry name" value="BTB_2"/>
    <property type="match status" value="1"/>
</dbReference>
<organism evidence="15 16">
    <name type="scientific">Branchiostoma floridae</name>
    <name type="common">Florida lancelet</name>
    <name type="synonym">Amphioxus</name>
    <dbReference type="NCBI Taxonomy" id="7739"/>
    <lineage>
        <taxon>Eukaryota</taxon>
        <taxon>Metazoa</taxon>
        <taxon>Chordata</taxon>
        <taxon>Cephalochordata</taxon>
        <taxon>Leptocardii</taxon>
        <taxon>Amphioxiformes</taxon>
        <taxon>Branchiostomatidae</taxon>
        <taxon>Branchiostoma</taxon>
    </lineage>
</organism>
<keyword evidence="10 13" id="KW-0472">Membrane</keyword>
<dbReference type="InterPro" id="IPR003131">
    <property type="entry name" value="T1-type_BTB"/>
</dbReference>
<dbReference type="KEGG" id="bfo:118430021"/>
<dbReference type="Gene3D" id="3.30.710.10">
    <property type="entry name" value="Potassium Channel Kv1.1, Chain A"/>
    <property type="match status" value="1"/>
</dbReference>
<dbReference type="GO" id="GO:0001508">
    <property type="term" value="P:action potential"/>
    <property type="evidence" value="ECO:0000318"/>
    <property type="project" value="GO_Central"/>
</dbReference>
<accession>A0A9J7NBM2</accession>
<dbReference type="GeneID" id="118430021"/>
<evidence type="ECO:0000259" key="14">
    <source>
        <dbReference type="SMART" id="SM00225"/>
    </source>
</evidence>
<name>A0A9J7NBM2_BRAFL</name>
<reference evidence="15" key="1">
    <citation type="journal article" date="2020" name="Nat. Ecol. Evol.">
        <title>Deeply conserved synteny resolves early events in vertebrate evolution.</title>
        <authorList>
            <person name="Simakov O."/>
            <person name="Marletaz F."/>
            <person name="Yue J.X."/>
            <person name="O'Connell B."/>
            <person name="Jenkins J."/>
            <person name="Brandt A."/>
            <person name="Calef R."/>
            <person name="Tung C.H."/>
            <person name="Huang T.K."/>
            <person name="Schmutz J."/>
            <person name="Satoh N."/>
            <person name="Yu J.K."/>
            <person name="Putnam N.H."/>
            <person name="Green R.E."/>
            <person name="Rokhsar D.S."/>
        </authorList>
    </citation>
    <scope>NUCLEOTIDE SEQUENCE [LARGE SCALE GENOMIC DNA]</scope>
    <source>
        <strain evidence="15">S238N-H82</strain>
    </source>
</reference>
<dbReference type="InterPro" id="IPR003974">
    <property type="entry name" value="K_chnl_volt-dep_Kv3"/>
</dbReference>
<feature type="transmembrane region" description="Helical" evidence="13">
    <location>
        <begin position="288"/>
        <end position="309"/>
    </location>
</feature>
<protein>
    <submittedName>
        <fullName evidence="16">Potassium voltage-gated channel protein Shal-like</fullName>
    </submittedName>
</protein>
<dbReference type="PRINTS" id="PR01498">
    <property type="entry name" value="SHAWCHANNEL"/>
</dbReference>
<dbReference type="OMA" id="VICTILE"/>
<dbReference type="GO" id="GO:0051260">
    <property type="term" value="P:protein homooligomerization"/>
    <property type="evidence" value="ECO:0007669"/>
    <property type="project" value="InterPro"/>
</dbReference>
<feature type="region of interest" description="Disordered" evidence="12">
    <location>
        <begin position="385"/>
        <end position="412"/>
    </location>
</feature>
<feature type="domain" description="BTB" evidence="14">
    <location>
        <begin position="10"/>
        <end position="110"/>
    </location>
</feature>
<keyword evidence="3" id="KW-0633">Potassium transport</keyword>
<evidence type="ECO:0000256" key="4">
    <source>
        <dbReference type="ARBA" id="ARBA00022692"/>
    </source>
</evidence>
<dbReference type="PANTHER" id="PTHR11537:SF105">
    <property type="entry name" value="POTASSIUM VOLTAGE-GATED CHANNEL PROTEIN SHAL"/>
    <property type="match status" value="1"/>
</dbReference>
<reference evidence="16" key="2">
    <citation type="submission" date="2025-08" db="UniProtKB">
        <authorList>
            <consortium name="RefSeq"/>
        </authorList>
    </citation>
    <scope>IDENTIFICATION</scope>
    <source>
        <strain evidence="16">S238N-H82</strain>
        <tissue evidence="16">Testes</tissue>
    </source>
</reference>
<dbReference type="FunFam" id="1.10.287.70:FF:000028">
    <property type="entry name" value="potassium voltage-gated channel subfamily D member 3"/>
    <property type="match status" value="1"/>
</dbReference>
<dbReference type="Pfam" id="PF00520">
    <property type="entry name" value="Ion_trans"/>
    <property type="match status" value="1"/>
</dbReference>
<evidence type="ECO:0000256" key="12">
    <source>
        <dbReference type="SAM" id="MobiDB-lite"/>
    </source>
</evidence>
<dbReference type="PANTHER" id="PTHR11537">
    <property type="entry name" value="VOLTAGE-GATED POTASSIUM CHANNEL"/>
    <property type="match status" value="1"/>
</dbReference>
<keyword evidence="2" id="KW-0813">Transport</keyword>
<dbReference type="Gene3D" id="1.20.120.350">
    <property type="entry name" value="Voltage-gated potassium channels. Chain C"/>
    <property type="match status" value="1"/>
</dbReference>
<evidence type="ECO:0000256" key="10">
    <source>
        <dbReference type="ARBA" id="ARBA00023136"/>
    </source>
</evidence>
<dbReference type="InterPro" id="IPR000210">
    <property type="entry name" value="BTB/POZ_dom"/>
</dbReference>
<dbReference type="GO" id="GO:0008076">
    <property type="term" value="C:voltage-gated potassium channel complex"/>
    <property type="evidence" value="ECO:0000318"/>
    <property type="project" value="GO_Central"/>
</dbReference>
<dbReference type="FunFam" id="3.30.710.10:FF:000288">
    <property type="entry name" value="Predicted protein"/>
    <property type="match status" value="1"/>
</dbReference>
<feature type="transmembrane region" description="Helical" evidence="13">
    <location>
        <begin position="349"/>
        <end position="373"/>
    </location>
</feature>
<evidence type="ECO:0000256" key="1">
    <source>
        <dbReference type="ARBA" id="ARBA00004141"/>
    </source>
</evidence>